<dbReference type="InterPro" id="IPR036388">
    <property type="entry name" value="WH-like_DNA-bd_sf"/>
</dbReference>
<dbReference type="NCBIfam" id="TIGR02937">
    <property type="entry name" value="sigma70-ECF"/>
    <property type="match status" value="1"/>
</dbReference>
<dbReference type="EMBL" id="RJSE01000007">
    <property type="protein sequence ID" value="RNL63030.1"/>
    <property type="molecule type" value="Genomic_DNA"/>
</dbReference>
<feature type="domain" description="RNA polymerase sigma-70 region 2" evidence="6">
    <location>
        <begin position="62"/>
        <end position="120"/>
    </location>
</feature>
<evidence type="ECO:0000256" key="3">
    <source>
        <dbReference type="ARBA" id="ARBA00023082"/>
    </source>
</evidence>
<dbReference type="Proteomes" id="UP000267128">
    <property type="component" value="Unassembled WGS sequence"/>
</dbReference>
<accession>A0A3N0CHY1</accession>
<dbReference type="InterPro" id="IPR039425">
    <property type="entry name" value="RNA_pol_sigma-70-like"/>
</dbReference>
<dbReference type="InterPro" id="IPR007627">
    <property type="entry name" value="RNA_pol_sigma70_r2"/>
</dbReference>
<dbReference type="Gene3D" id="1.10.10.10">
    <property type="entry name" value="Winged helix-like DNA-binding domain superfamily/Winged helix DNA-binding domain"/>
    <property type="match status" value="1"/>
</dbReference>
<evidence type="ECO:0000256" key="1">
    <source>
        <dbReference type="ARBA" id="ARBA00010641"/>
    </source>
</evidence>
<sequence length="222" mass="23966">MDLIRAGSGPASAPSTRFDGCRDVVSVSEGFGTEVPASARWTASAAAFTAWRDGDRDALDELVRLLSPILWQVVRATGLDRATAEDVVQNTWLTLVDNAEAISSPLAVSGWLCTTARREAWKVSKRVRREVATDGDVLSWALPAVDGPEDGIVLADDQVVLRRCLSRISERCQSLLRMLAAGPRPEYAEVSEALDMPVGSIGPTRARCLDKLRGELISEGAF</sequence>
<name>A0A3N0CHY1_9ACTN</name>
<evidence type="ECO:0000256" key="2">
    <source>
        <dbReference type="ARBA" id="ARBA00023015"/>
    </source>
</evidence>
<organism evidence="7 8">
    <name type="scientific">Nocardioides marmoriginsengisoli</name>
    <dbReference type="NCBI Taxonomy" id="661483"/>
    <lineage>
        <taxon>Bacteria</taxon>
        <taxon>Bacillati</taxon>
        <taxon>Actinomycetota</taxon>
        <taxon>Actinomycetes</taxon>
        <taxon>Propionibacteriales</taxon>
        <taxon>Nocardioidaceae</taxon>
        <taxon>Nocardioides</taxon>
    </lineage>
</organism>
<keyword evidence="4" id="KW-0238">DNA-binding</keyword>
<evidence type="ECO:0000259" key="6">
    <source>
        <dbReference type="Pfam" id="PF04542"/>
    </source>
</evidence>
<dbReference type="OrthoDB" id="265863at2"/>
<comment type="caution">
    <text evidence="7">The sequence shown here is derived from an EMBL/GenBank/DDBJ whole genome shotgun (WGS) entry which is preliminary data.</text>
</comment>
<keyword evidence="3" id="KW-0731">Sigma factor</keyword>
<reference evidence="7 8" key="1">
    <citation type="submission" date="2018-11" db="EMBL/GenBank/DDBJ databases">
        <authorList>
            <person name="Li F."/>
        </authorList>
    </citation>
    <scope>NUCLEOTIDE SEQUENCE [LARGE SCALE GENOMIC DNA]</scope>
    <source>
        <strain evidence="7 8">Gsoil 097</strain>
    </source>
</reference>
<dbReference type="SUPFAM" id="SSF88659">
    <property type="entry name" value="Sigma3 and sigma4 domains of RNA polymerase sigma factors"/>
    <property type="match status" value="1"/>
</dbReference>
<protein>
    <submittedName>
        <fullName evidence="7">Sigma-70 family RNA polymerase sigma factor</fullName>
    </submittedName>
</protein>
<dbReference type="InterPro" id="IPR014284">
    <property type="entry name" value="RNA_pol_sigma-70_dom"/>
</dbReference>
<dbReference type="PANTHER" id="PTHR43133">
    <property type="entry name" value="RNA POLYMERASE ECF-TYPE SIGMA FACTO"/>
    <property type="match status" value="1"/>
</dbReference>
<dbReference type="GO" id="GO:0003677">
    <property type="term" value="F:DNA binding"/>
    <property type="evidence" value="ECO:0007669"/>
    <property type="project" value="UniProtKB-KW"/>
</dbReference>
<dbReference type="PANTHER" id="PTHR43133:SF8">
    <property type="entry name" value="RNA POLYMERASE SIGMA FACTOR HI_1459-RELATED"/>
    <property type="match status" value="1"/>
</dbReference>
<dbReference type="SUPFAM" id="SSF88946">
    <property type="entry name" value="Sigma2 domain of RNA polymerase sigma factors"/>
    <property type="match status" value="1"/>
</dbReference>
<keyword evidence="5" id="KW-0804">Transcription</keyword>
<dbReference type="GO" id="GO:0016987">
    <property type="term" value="F:sigma factor activity"/>
    <property type="evidence" value="ECO:0007669"/>
    <property type="project" value="UniProtKB-KW"/>
</dbReference>
<dbReference type="GO" id="GO:0006352">
    <property type="term" value="P:DNA-templated transcription initiation"/>
    <property type="evidence" value="ECO:0007669"/>
    <property type="project" value="InterPro"/>
</dbReference>
<evidence type="ECO:0000313" key="7">
    <source>
        <dbReference type="EMBL" id="RNL63030.1"/>
    </source>
</evidence>
<dbReference type="Pfam" id="PF04542">
    <property type="entry name" value="Sigma70_r2"/>
    <property type="match status" value="1"/>
</dbReference>
<dbReference type="InterPro" id="IPR013325">
    <property type="entry name" value="RNA_pol_sigma_r2"/>
</dbReference>
<evidence type="ECO:0000256" key="5">
    <source>
        <dbReference type="ARBA" id="ARBA00023163"/>
    </source>
</evidence>
<keyword evidence="2" id="KW-0805">Transcription regulation</keyword>
<evidence type="ECO:0000313" key="8">
    <source>
        <dbReference type="Proteomes" id="UP000267128"/>
    </source>
</evidence>
<dbReference type="Gene3D" id="1.10.1740.10">
    <property type="match status" value="1"/>
</dbReference>
<comment type="similarity">
    <text evidence="1">Belongs to the sigma-70 factor family. ECF subfamily.</text>
</comment>
<gene>
    <name evidence="7" type="ORF">EFK50_15050</name>
</gene>
<proteinExistence type="inferred from homology"/>
<evidence type="ECO:0000256" key="4">
    <source>
        <dbReference type="ARBA" id="ARBA00023125"/>
    </source>
</evidence>
<dbReference type="AlphaFoldDB" id="A0A3N0CHY1"/>
<dbReference type="InterPro" id="IPR013324">
    <property type="entry name" value="RNA_pol_sigma_r3/r4-like"/>
</dbReference>
<keyword evidence="8" id="KW-1185">Reference proteome</keyword>